<feature type="signal peptide" evidence="1">
    <location>
        <begin position="1"/>
        <end position="21"/>
    </location>
</feature>
<keyword evidence="3" id="KW-1185">Reference proteome</keyword>
<organism evidence="2 3">
    <name type="scientific">Pseudooceanicola pacificus</name>
    <dbReference type="NCBI Taxonomy" id="2676438"/>
    <lineage>
        <taxon>Bacteria</taxon>
        <taxon>Pseudomonadati</taxon>
        <taxon>Pseudomonadota</taxon>
        <taxon>Alphaproteobacteria</taxon>
        <taxon>Rhodobacterales</taxon>
        <taxon>Paracoccaceae</taxon>
        <taxon>Pseudooceanicola</taxon>
    </lineage>
</organism>
<protein>
    <recommendedName>
        <fullName evidence="4">Regulatory protein SoxS</fullName>
    </recommendedName>
</protein>
<sequence>MRMTLLALAAMTGLWALPTRALELLMVEQDGCVYCAAWDRAIAPIYPKTEAGAAAPLHRVDLRADPPEGVTYARPVLFTPTFLLIDAGREVGRIEGYPGEDFFWGLLEKMLAERGALSGGS</sequence>
<dbReference type="AlphaFoldDB" id="A0A844W513"/>
<evidence type="ECO:0000313" key="2">
    <source>
        <dbReference type="EMBL" id="MWB77901.1"/>
    </source>
</evidence>
<feature type="chain" id="PRO_5032816333" description="Regulatory protein SoxS" evidence="1">
    <location>
        <begin position="22"/>
        <end position="121"/>
    </location>
</feature>
<proteinExistence type="predicted"/>
<comment type="caution">
    <text evidence="2">The sequence shown here is derived from an EMBL/GenBank/DDBJ whole genome shotgun (WGS) entry which is preliminary data.</text>
</comment>
<dbReference type="Gene3D" id="3.40.30.10">
    <property type="entry name" value="Glutaredoxin"/>
    <property type="match status" value="1"/>
</dbReference>
<dbReference type="SUPFAM" id="SSF52833">
    <property type="entry name" value="Thioredoxin-like"/>
    <property type="match status" value="1"/>
</dbReference>
<evidence type="ECO:0008006" key="4">
    <source>
        <dbReference type="Google" id="ProtNLM"/>
    </source>
</evidence>
<keyword evidence="1" id="KW-0732">Signal</keyword>
<reference evidence="2 3" key="1">
    <citation type="submission" date="2019-11" db="EMBL/GenBank/DDBJ databases">
        <title>Pseudooceanicola pacifica sp. nov., isolated from deep-sea sediment of the Pacific Ocean.</title>
        <authorList>
            <person name="Lyu L."/>
        </authorList>
    </citation>
    <scope>NUCLEOTIDE SEQUENCE [LARGE SCALE GENOMIC DNA]</scope>
    <source>
        <strain evidence="2 3">216_PA32_1</strain>
    </source>
</reference>
<dbReference type="EMBL" id="WNXQ01000003">
    <property type="protein sequence ID" value="MWB77901.1"/>
    <property type="molecule type" value="Genomic_DNA"/>
</dbReference>
<name>A0A844W513_9RHOB</name>
<dbReference type="RefSeq" id="WP_160382154.1">
    <property type="nucleotide sequence ID" value="NZ_WNXQ01000003.1"/>
</dbReference>
<gene>
    <name evidence="2" type="ORF">GLS40_07690</name>
</gene>
<dbReference type="Proteomes" id="UP000443843">
    <property type="component" value="Unassembled WGS sequence"/>
</dbReference>
<dbReference type="InterPro" id="IPR036249">
    <property type="entry name" value="Thioredoxin-like_sf"/>
</dbReference>
<evidence type="ECO:0000313" key="3">
    <source>
        <dbReference type="Proteomes" id="UP000443843"/>
    </source>
</evidence>
<accession>A0A844W513</accession>
<evidence type="ECO:0000256" key="1">
    <source>
        <dbReference type="SAM" id="SignalP"/>
    </source>
</evidence>